<dbReference type="GO" id="GO:0052689">
    <property type="term" value="F:carboxylic ester hydrolase activity"/>
    <property type="evidence" value="ECO:0007669"/>
    <property type="project" value="UniProtKB-ARBA"/>
</dbReference>
<organism evidence="4 5">
    <name type="scientific">Cystobacter ferrugineus</name>
    <dbReference type="NCBI Taxonomy" id="83449"/>
    <lineage>
        <taxon>Bacteria</taxon>
        <taxon>Pseudomonadati</taxon>
        <taxon>Myxococcota</taxon>
        <taxon>Myxococcia</taxon>
        <taxon>Myxococcales</taxon>
        <taxon>Cystobacterineae</taxon>
        <taxon>Archangiaceae</taxon>
        <taxon>Cystobacter</taxon>
    </lineage>
</organism>
<sequence length="303" mass="32473">MLLLATVSLFASSASAQSVTLVTFPGPAGDNTLESGQLSGVLYRPANYSTSNNLRAVVLMHGCSGYWSNRAVGATNSNGTPNLQNQVEKWGLQLASQGIIALAVDSFTRRRPSTVPDSESALWQDQCSGKKYAGRVDSYTTRVLDAQAARAWLATDSRIDPTRIGLLGWSHGAQAAMVEAAEKPTNTLFRTTVLFYPGCGSKLGFGTPDASTWRPHHDLRFNIGTEDDFFLECKSRATTALSTYGSTPGSGHELVFVPYPDAEHSFDGESQTWPTAATTCSTPDTCAMKGADIDSLAFLLSRL</sequence>
<evidence type="ECO:0000313" key="5">
    <source>
        <dbReference type="Proteomes" id="UP000182229"/>
    </source>
</evidence>
<comment type="caution">
    <text evidence="4">The sequence shown here is derived from an EMBL/GenBank/DDBJ whole genome shotgun (WGS) entry which is preliminary data.</text>
</comment>
<accession>A0A1L9B501</accession>
<gene>
    <name evidence="4" type="ORF">BON30_29030</name>
</gene>
<dbReference type="InterPro" id="IPR029058">
    <property type="entry name" value="AB_hydrolase_fold"/>
</dbReference>
<dbReference type="InterPro" id="IPR050261">
    <property type="entry name" value="FrsA_esterase"/>
</dbReference>
<feature type="chain" id="PRO_5012634680" description="Dienelactone hydrolase domain-containing protein" evidence="2">
    <location>
        <begin position="17"/>
        <end position="303"/>
    </location>
</feature>
<dbReference type="SUPFAM" id="SSF53474">
    <property type="entry name" value="alpha/beta-Hydrolases"/>
    <property type="match status" value="1"/>
</dbReference>
<dbReference type="InterPro" id="IPR002925">
    <property type="entry name" value="Dienelactn_hydro"/>
</dbReference>
<protein>
    <recommendedName>
        <fullName evidence="3">Dienelactone hydrolase domain-containing protein</fullName>
    </recommendedName>
</protein>
<dbReference type="STRING" id="83449.BON30_29030"/>
<reference evidence="5" key="1">
    <citation type="submission" date="2016-11" db="EMBL/GenBank/DDBJ databases">
        <authorList>
            <person name="Shukria A."/>
            <person name="Stevens D.C."/>
        </authorList>
    </citation>
    <scope>NUCLEOTIDE SEQUENCE [LARGE SCALE GENOMIC DNA]</scope>
    <source>
        <strain evidence="5">Cbfe23</strain>
    </source>
</reference>
<evidence type="ECO:0000259" key="3">
    <source>
        <dbReference type="Pfam" id="PF01738"/>
    </source>
</evidence>
<keyword evidence="5" id="KW-1185">Reference proteome</keyword>
<reference evidence="4 5" key="2">
    <citation type="submission" date="2016-12" db="EMBL/GenBank/DDBJ databases">
        <title>Draft Genome Sequence of Cystobacter ferrugineus Strain Cbfe23.</title>
        <authorList>
            <person name="Akbar S."/>
            <person name="Dowd S.E."/>
            <person name="Stevens D.C."/>
        </authorList>
    </citation>
    <scope>NUCLEOTIDE SEQUENCE [LARGE SCALE GENOMIC DNA]</scope>
    <source>
        <strain evidence="4 5">Cbfe23</strain>
    </source>
</reference>
<evidence type="ECO:0000313" key="4">
    <source>
        <dbReference type="EMBL" id="OJH37339.1"/>
    </source>
</evidence>
<keyword evidence="1" id="KW-0378">Hydrolase</keyword>
<dbReference type="PANTHER" id="PTHR22946:SF9">
    <property type="entry name" value="POLYKETIDE TRANSFERASE AF380"/>
    <property type="match status" value="1"/>
</dbReference>
<dbReference type="EMBL" id="MPIN01000008">
    <property type="protein sequence ID" value="OJH37339.1"/>
    <property type="molecule type" value="Genomic_DNA"/>
</dbReference>
<dbReference type="Proteomes" id="UP000182229">
    <property type="component" value="Unassembled WGS sequence"/>
</dbReference>
<dbReference type="Pfam" id="PF01738">
    <property type="entry name" value="DLH"/>
    <property type="match status" value="1"/>
</dbReference>
<dbReference type="Gene3D" id="3.40.50.1820">
    <property type="entry name" value="alpha/beta hydrolase"/>
    <property type="match status" value="1"/>
</dbReference>
<evidence type="ECO:0000256" key="1">
    <source>
        <dbReference type="ARBA" id="ARBA00022801"/>
    </source>
</evidence>
<name>A0A1L9B501_9BACT</name>
<evidence type="ECO:0000256" key="2">
    <source>
        <dbReference type="SAM" id="SignalP"/>
    </source>
</evidence>
<dbReference type="AlphaFoldDB" id="A0A1L9B501"/>
<proteinExistence type="predicted"/>
<feature type="signal peptide" evidence="2">
    <location>
        <begin position="1"/>
        <end position="16"/>
    </location>
</feature>
<keyword evidence="2" id="KW-0732">Signal</keyword>
<dbReference type="PANTHER" id="PTHR22946">
    <property type="entry name" value="DIENELACTONE HYDROLASE DOMAIN-CONTAINING PROTEIN-RELATED"/>
    <property type="match status" value="1"/>
</dbReference>
<feature type="domain" description="Dienelactone hydrolase" evidence="3">
    <location>
        <begin position="86"/>
        <end position="272"/>
    </location>
</feature>